<accession>A0A0B2UDZ6</accession>
<dbReference type="RefSeq" id="XP_014563318.1">
    <property type="nucleotide sequence ID" value="XM_014707832.1"/>
</dbReference>
<dbReference type="InterPro" id="IPR015943">
    <property type="entry name" value="WD40/YVTN_repeat-like_dom_sf"/>
</dbReference>
<dbReference type="OrthoDB" id="189968at2759"/>
<evidence type="ECO:0000313" key="2">
    <source>
        <dbReference type="Proteomes" id="UP000031056"/>
    </source>
</evidence>
<reference evidence="1 2" key="1">
    <citation type="journal article" date="2014" name="MBio">
        <title>The Ordospora colligata genome; evolution of extreme reduction in microsporidia and host-to-parasite horizontal gene transfer.</title>
        <authorList>
            <person name="Pombert J.-F."/>
            <person name="Haag K.L."/>
            <person name="Beidas S."/>
            <person name="Ebert D."/>
            <person name="Keeling P.J."/>
        </authorList>
    </citation>
    <scope>NUCLEOTIDE SEQUENCE [LARGE SCALE GENOMIC DNA]</scope>
    <source>
        <strain evidence="1 2">OC4</strain>
    </source>
</reference>
<dbReference type="AlphaFoldDB" id="A0A0B2UDZ6"/>
<organism evidence="1 2">
    <name type="scientific">Ordospora colligata OC4</name>
    <dbReference type="NCBI Taxonomy" id="1354746"/>
    <lineage>
        <taxon>Eukaryota</taxon>
        <taxon>Fungi</taxon>
        <taxon>Fungi incertae sedis</taxon>
        <taxon>Microsporidia</taxon>
        <taxon>Ordosporidae</taxon>
        <taxon>Ordospora</taxon>
    </lineage>
</organism>
<keyword evidence="2" id="KW-1185">Reference proteome</keyword>
<evidence type="ECO:0000313" key="1">
    <source>
        <dbReference type="EMBL" id="KHN69276.1"/>
    </source>
</evidence>
<dbReference type="GeneID" id="26262049"/>
<dbReference type="InParanoid" id="A0A0B2UDZ6"/>
<sequence length="293" mass="32637">MGFLKIAERKLTAVPTDLWITESKLYVSMKKNHLVETTHDMLRVRYIRLKENARTIVGCEDDLFIFSEKGSISSLNVMIENAREEVKKGNMIVNSAVYDKRTKSIITGTNKGKVLVMKDGLEVSKRMYESQSGVVSVSVSSMGMIACAYQIDSVIRVFDMKSSDVRNIKIPSGFPQAVCFEGQYLAIGSDKGVVYLVDELSLNVIKSLSIPSAVTSLFFKNGRLIVGAEGFLYLMSVKHGVIEIIDSYCCNGVVNMIGSSNDFIVIITGKEGRLGRWTINKNWENKVEVLKMN</sequence>
<comment type="caution">
    <text evidence="1">The sequence shown here is derived from an EMBL/GenBank/DDBJ whole genome shotgun (WGS) entry which is preliminary data.</text>
</comment>
<name>A0A0B2UDZ6_9MICR</name>
<dbReference type="EMBL" id="JOKQ01000008">
    <property type="protein sequence ID" value="KHN69276.1"/>
    <property type="molecule type" value="Genomic_DNA"/>
</dbReference>
<evidence type="ECO:0008006" key="3">
    <source>
        <dbReference type="Google" id="ProtNLM"/>
    </source>
</evidence>
<proteinExistence type="predicted"/>
<dbReference type="VEuPathDB" id="MicrosporidiaDB:M896_080090"/>
<dbReference type="SUPFAM" id="SSF50978">
    <property type="entry name" value="WD40 repeat-like"/>
    <property type="match status" value="1"/>
</dbReference>
<dbReference type="Proteomes" id="UP000031056">
    <property type="component" value="Unassembled WGS sequence"/>
</dbReference>
<dbReference type="Gene3D" id="2.130.10.10">
    <property type="entry name" value="YVTN repeat-like/Quinoprotein amine dehydrogenase"/>
    <property type="match status" value="1"/>
</dbReference>
<gene>
    <name evidence="1" type="ORF">M896_080090</name>
</gene>
<dbReference type="InterPro" id="IPR036322">
    <property type="entry name" value="WD40_repeat_dom_sf"/>
</dbReference>
<protein>
    <recommendedName>
        <fullName evidence="3">WD40 domain-containing protein</fullName>
    </recommendedName>
</protein>
<dbReference type="HOGENOM" id="CLU_946747_0_0_1"/>